<dbReference type="Proteomes" id="UP001500457">
    <property type="component" value="Unassembled WGS sequence"/>
</dbReference>
<evidence type="ECO:0000313" key="3">
    <source>
        <dbReference type="Proteomes" id="UP001500457"/>
    </source>
</evidence>
<dbReference type="RefSeq" id="WP_274230352.1">
    <property type="nucleotide sequence ID" value="NZ_BAABHQ010000017.1"/>
</dbReference>
<evidence type="ECO:0000313" key="2">
    <source>
        <dbReference type="EMBL" id="GAA4888958.1"/>
    </source>
</evidence>
<proteinExistence type="predicted"/>
<protein>
    <submittedName>
        <fullName evidence="2">Uncharacterized protein</fullName>
    </submittedName>
</protein>
<name>A0ABP9EWR5_9PSEU</name>
<feature type="chain" id="PRO_5046966786" evidence="1">
    <location>
        <begin position="28"/>
        <end position="124"/>
    </location>
</feature>
<sequence length="124" mass="12761">MRSTVLRVLLTALLVALPVALPGCTTAPPPRDGPPTPAQVDRALRFAALAPLPGDAVVTRLDTESGIDTRVVLAVRLAEAAPWRAASGLPADDAQQRVANPDGAVVYRSAVDGPGEVTVTAFTT</sequence>
<keyword evidence="3" id="KW-1185">Reference proteome</keyword>
<dbReference type="EMBL" id="BAABHQ010000017">
    <property type="protein sequence ID" value="GAA4888958.1"/>
    <property type="molecule type" value="Genomic_DNA"/>
</dbReference>
<evidence type="ECO:0000256" key="1">
    <source>
        <dbReference type="SAM" id="SignalP"/>
    </source>
</evidence>
<organism evidence="2 3">
    <name type="scientific">Actinomycetospora straminea</name>
    <dbReference type="NCBI Taxonomy" id="663607"/>
    <lineage>
        <taxon>Bacteria</taxon>
        <taxon>Bacillati</taxon>
        <taxon>Actinomycetota</taxon>
        <taxon>Actinomycetes</taxon>
        <taxon>Pseudonocardiales</taxon>
        <taxon>Pseudonocardiaceae</taxon>
        <taxon>Actinomycetospora</taxon>
    </lineage>
</organism>
<reference evidence="3" key="1">
    <citation type="journal article" date="2019" name="Int. J. Syst. Evol. Microbiol.">
        <title>The Global Catalogue of Microorganisms (GCM) 10K type strain sequencing project: providing services to taxonomists for standard genome sequencing and annotation.</title>
        <authorList>
            <consortium name="The Broad Institute Genomics Platform"/>
            <consortium name="The Broad Institute Genome Sequencing Center for Infectious Disease"/>
            <person name="Wu L."/>
            <person name="Ma J."/>
        </authorList>
    </citation>
    <scope>NUCLEOTIDE SEQUENCE [LARGE SCALE GENOMIC DNA]</scope>
    <source>
        <strain evidence="3">JCM 17983</strain>
    </source>
</reference>
<comment type="caution">
    <text evidence="2">The sequence shown here is derived from an EMBL/GenBank/DDBJ whole genome shotgun (WGS) entry which is preliminary data.</text>
</comment>
<gene>
    <name evidence="2" type="ORF">GCM10023203_47590</name>
</gene>
<keyword evidence="1" id="KW-0732">Signal</keyword>
<accession>A0ABP9EWR5</accession>
<feature type="signal peptide" evidence="1">
    <location>
        <begin position="1"/>
        <end position="27"/>
    </location>
</feature>